<feature type="signal peptide" evidence="8">
    <location>
        <begin position="1"/>
        <end position="19"/>
    </location>
</feature>
<organism evidence="9 10">
    <name type="scientific">Actinoallomurus vinaceus</name>
    <dbReference type="NCBI Taxonomy" id="1080074"/>
    <lineage>
        <taxon>Bacteria</taxon>
        <taxon>Bacillati</taxon>
        <taxon>Actinomycetota</taxon>
        <taxon>Actinomycetes</taxon>
        <taxon>Streptosporangiales</taxon>
        <taxon>Thermomonosporaceae</taxon>
        <taxon>Actinoallomurus</taxon>
    </lineage>
</organism>
<keyword evidence="4" id="KW-0812">Transmembrane</keyword>
<gene>
    <name evidence="9" type="ORF">GCM10023196_035300</name>
</gene>
<dbReference type="InterPro" id="IPR008693">
    <property type="entry name" value="MmpS"/>
</dbReference>
<evidence type="ECO:0000256" key="4">
    <source>
        <dbReference type="ARBA" id="ARBA00022692"/>
    </source>
</evidence>
<evidence type="ECO:0000256" key="1">
    <source>
        <dbReference type="ARBA" id="ARBA00004236"/>
    </source>
</evidence>
<dbReference type="Proteomes" id="UP001501442">
    <property type="component" value="Unassembled WGS sequence"/>
</dbReference>
<name>A0ABP8UBI6_9ACTN</name>
<comment type="caution">
    <text evidence="9">The sequence shown here is derived from an EMBL/GenBank/DDBJ whole genome shotgun (WGS) entry which is preliminary data.</text>
</comment>
<comment type="similarity">
    <text evidence="2">Belongs to the MmpS family.</text>
</comment>
<evidence type="ECO:0000256" key="8">
    <source>
        <dbReference type="SAM" id="SignalP"/>
    </source>
</evidence>
<keyword evidence="8" id="KW-0732">Signal</keyword>
<evidence type="ECO:0000313" key="10">
    <source>
        <dbReference type="Proteomes" id="UP001501442"/>
    </source>
</evidence>
<feature type="region of interest" description="Disordered" evidence="7">
    <location>
        <begin position="26"/>
        <end position="45"/>
    </location>
</feature>
<proteinExistence type="inferred from homology"/>
<feature type="compositionally biased region" description="Low complexity" evidence="7">
    <location>
        <begin position="30"/>
        <end position="45"/>
    </location>
</feature>
<feature type="chain" id="PRO_5047398474" description="MmpS family membrane protein" evidence="8">
    <location>
        <begin position="20"/>
        <end position="143"/>
    </location>
</feature>
<keyword evidence="6" id="KW-0472">Membrane</keyword>
<keyword evidence="3" id="KW-1003">Cell membrane</keyword>
<dbReference type="EMBL" id="BAABHK010000004">
    <property type="protein sequence ID" value="GAA4626561.1"/>
    <property type="molecule type" value="Genomic_DNA"/>
</dbReference>
<evidence type="ECO:0000256" key="6">
    <source>
        <dbReference type="ARBA" id="ARBA00023136"/>
    </source>
</evidence>
<evidence type="ECO:0000256" key="7">
    <source>
        <dbReference type="SAM" id="MobiDB-lite"/>
    </source>
</evidence>
<protein>
    <recommendedName>
        <fullName evidence="11">MmpS family membrane protein</fullName>
    </recommendedName>
</protein>
<evidence type="ECO:0000256" key="2">
    <source>
        <dbReference type="ARBA" id="ARBA00007531"/>
    </source>
</evidence>
<evidence type="ECO:0008006" key="11">
    <source>
        <dbReference type="Google" id="ProtNLM"/>
    </source>
</evidence>
<reference evidence="10" key="1">
    <citation type="journal article" date="2019" name="Int. J. Syst. Evol. Microbiol.">
        <title>The Global Catalogue of Microorganisms (GCM) 10K type strain sequencing project: providing services to taxonomists for standard genome sequencing and annotation.</title>
        <authorList>
            <consortium name="The Broad Institute Genomics Platform"/>
            <consortium name="The Broad Institute Genome Sequencing Center for Infectious Disease"/>
            <person name="Wu L."/>
            <person name="Ma J."/>
        </authorList>
    </citation>
    <scope>NUCLEOTIDE SEQUENCE [LARGE SCALE GENOMIC DNA]</scope>
    <source>
        <strain evidence="10">JCM 17939</strain>
    </source>
</reference>
<dbReference type="Gene3D" id="2.60.40.2880">
    <property type="entry name" value="MmpS1-5, C-terminal soluble domain"/>
    <property type="match status" value="1"/>
</dbReference>
<accession>A0ABP8UBI6</accession>
<dbReference type="RefSeq" id="WP_345431916.1">
    <property type="nucleotide sequence ID" value="NZ_BAABHK010000004.1"/>
</dbReference>
<evidence type="ECO:0000256" key="3">
    <source>
        <dbReference type="ARBA" id="ARBA00022475"/>
    </source>
</evidence>
<sequence>MRIIAAAMLAVLALAGCKATDDTDPNIATPPAAGGSAPASAPVKAAKPKSNLRTITYRVGGTADSADVTYSTASGQEQQQGAHLPWTKSFKVKRDAFTMVDISAQNQGSGTVTCEIDVDGVKVKAAKSSGQYAVVSCDHSLGF</sequence>
<comment type="subcellular location">
    <subcellularLocation>
        <location evidence="1">Cell membrane</location>
    </subcellularLocation>
</comment>
<dbReference type="Pfam" id="PF05423">
    <property type="entry name" value="Mycobact_memb"/>
    <property type="match status" value="1"/>
</dbReference>
<keyword evidence="10" id="KW-1185">Reference proteome</keyword>
<evidence type="ECO:0000256" key="5">
    <source>
        <dbReference type="ARBA" id="ARBA00022989"/>
    </source>
</evidence>
<keyword evidence="5" id="KW-1133">Transmembrane helix</keyword>
<dbReference type="InterPro" id="IPR038468">
    <property type="entry name" value="MmpS_C"/>
</dbReference>
<dbReference type="PROSITE" id="PS51257">
    <property type="entry name" value="PROKAR_LIPOPROTEIN"/>
    <property type="match status" value="1"/>
</dbReference>
<evidence type="ECO:0000313" key="9">
    <source>
        <dbReference type="EMBL" id="GAA4626561.1"/>
    </source>
</evidence>